<dbReference type="SUPFAM" id="SSF55729">
    <property type="entry name" value="Acyl-CoA N-acyltransferases (Nat)"/>
    <property type="match status" value="1"/>
</dbReference>
<dbReference type="Proteomes" id="UP000032604">
    <property type="component" value="Chromosome"/>
</dbReference>
<dbReference type="Gene3D" id="3.40.630.30">
    <property type="match status" value="1"/>
</dbReference>
<dbReference type="PANTHER" id="PTHR37817:SF1">
    <property type="entry name" value="N-ACETYLTRANSFERASE EIS"/>
    <property type="match status" value="1"/>
</dbReference>
<organism evidence="2 3">
    <name type="scientific">Clavibacter michiganensis subsp. insidiosus</name>
    <dbReference type="NCBI Taxonomy" id="33014"/>
    <lineage>
        <taxon>Bacteria</taxon>
        <taxon>Bacillati</taxon>
        <taxon>Actinomycetota</taxon>
        <taxon>Actinomycetes</taxon>
        <taxon>Micrococcales</taxon>
        <taxon>Microbacteriaceae</taxon>
        <taxon>Clavibacter</taxon>
    </lineage>
</organism>
<dbReference type="InterPro" id="IPR000182">
    <property type="entry name" value="GNAT_dom"/>
</dbReference>
<reference evidence="2 3" key="1">
    <citation type="journal article" date="2015" name="Genome Announc.">
        <title>Complete Genome Sequence of Clavibacter michiganensis subsp. insidiosus R1-1 Using PacBio Single-Molecule Real-Time Technology.</title>
        <authorList>
            <person name="Lu Y."/>
            <person name="Samac D.A."/>
            <person name="Glazebrook J."/>
            <person name="Ishimaru C.A."/>
        </authorList>
    </citation>
    <scope>NUCLEOTIDE SEQUENCE [LARGE SCALE GENOMIC DNA]</scope>
    <source>
        <strain evidence="2 3">R1-1</strain>
    </source>
</reference>
<dbReference type="PATRIC" id="fig|33014.5.peg.428"/>
<protein>
    <recommendedName>
        <fullName evidence="1">N-acetyltransferase domain-containing protein</fullName>
    </recommendedName>
</protein>
<evidence type="ECO:0000313" key="2">
    <source>
        <dbReference type="EMBL" id="AJW78070.1"/>
    </source>
</evidence>
<evidence type="ECO:0000313" key="3">
    <source>
        <dbReference type="Proteomes" id="UP000032604"/>
    </source>
</evidence>
<dbReference type="HOGENOM" id="CLU_1425707_0_0_11"/>
<dbReference type="KEGG" id="cmh:VO01_02040"/>
<dbReference type="InterPro" id="IPR016181">
    <property type="entry name" value="Acyl_CoA_acyltransferase"/>
</dbReference>
<dbReference type="EMBL" id="CP011043">
    <property type="protein sequence ID" value="AJW78070.1"/>
    <property type="molecule type" value="Genomic_DNA"/>
</dbReference>
<dbReference type="GO" id="GO:0030649">
    <property type="term" value="P:aminoglycoside antibiotic catabolic process"/>
    <property type="evidence" value="ECO:0007669"/>
    <property type="project" value="TreeGrafter"/>
</dbReference>
<dbReference type="Pfam" id="PF13527">
    <property type="entry name" value="Acetyltransf_9"/>
    <property type="match status" value="1"/>
</dbReference>
<evidence type="ECO:0000259" key="1">
    <source>
        <dbReference type="PROSITE" id="PS51186"/>
    </source>
</evidence>
<gene>
    <name evidence="2" type="ORF">VO01_02040</name>
</gene>
<dbReference type="PANTHER" id="PTHR37817">
    <property type="entry name" value="N-ACETYLTRANSFERASE EIS"/>
    <property type="match status" value="1"/>
</dbReference>
<dbReference type="PROSITE" id="PS51186">
    <property type="entry name" value="GNAT"/>
    <property type="match status" value="1"/>
</dbReference>
<dbReference type="GO" id="GO:0034069">
    <property type="term" value="F:aminoglycoside N-acetyltransferase activity"/>
    <property type="evidence" value="ECO:0007669"/>
    <property type="project" value="TreeGrafter"/>
</dbReference>
<proteinExistence type="predicted"/>
<sequence length="190" mass="19722">MTRAGDDARVTPRTAVITELHPTSALSPADRAATAALTDEAFAPAPDDPAGDMAWATSEETAIARDPAGRVAAMVGIVHRDGLLDGAPVRLAGIGGVATATALRRRGYARAALDRALAAVDAHGPDLTVLVCDPARMPFYARVGFAPFAGTTWMVQGGERVVLDLEPTMIRPGRMPAPADGDLDLCGTPW</sequence>
<dbReference type="AlphaFoldDB" id="A0A0D5CFJ8"/>
<dbReference type="InterPro" id="IPR051554">
    <property type="entry name" value="Acetyltransferase_Eis"/>
</dbReference>
<feature type="domain" description="N-acetyltransferase" evidence="1">
    <location>
        <begin position="21"/>
        <end position="159"/>
    </location>
</feature>
<accession>A0A0D5CFJ8</accession>
<name>A0A0D5CFJ8_9MICO</name>